<comment type="similarity">
    <text evidence="1">Belongs to the RutC family.</text>
</comment>
<dbReference type="NCBIfam" id="TIGR00004">
    <property type="entry name" value="Rid family detoxifying hydrolase"/>
    <property type="match status" value="1"/>
</dbReference>
<dbReference type="AlphaFoldDB" id="A0A382VEA1"/>
<dbReference type="InterPro" id="IPR019897">
    <property type="entry name" value="RidA_CS"/>
</dbReference>
<dbReference type="EMBL" id="UINC01151311">
    <property type="protein sequence ID" value="SVD44844.1"/>
    <property type="molecule type" value="Genomic_DNA"/>
</dbReference>
<accession>A0A382VEA1</accession>
<dbReference type="SUPFAM" id="SSF55298">
    <property type="entry name" value="YjgF-like"/>
    <property type="match status" value="1"/>
</dbReference>
<evidence type="ECO:0000256" key="1">
    <source>
        <dbReference type="ARBA" id="ARBA00010552"/>
    </source>
</evidence>
<dbReference type="GO" id="GO:0019239">
    <property type="term" value="F:deaminase activity"/>
    <property type="evidence" value="ECO:0007669"/>
    <property type="project" value="TreeGrafter"/>
</dbReference>
<name>A0A382VEA1_9ZZZZ</name>
<dbReference type="InterPro" id="IPR035959">
    <property type="entry name" value="RutC-like_sf"/>
</dbReference>
<dbReference type="Pfam" id="PF01042">
    <property type="entry name" value="Ribonuc_L-PSP"/>
    <property type="match status" value="1"/>
</dbReference>
<dbReference type="PANTHER" id="PTHR11803:SF39">
    <property type="entry name" value="2-IMINOBUTANOATE_2-IMINOPROPANOATE DEAMINASE"/>
    <property type="match status" value="1"/>
</dbReference>
<dbReference type="PROSITE" id="PS01094">
    <property type="entry name" value="UPF0076"/>
    <property type="match status" value="1"/>
</dbReference>
<dbReference type="FunFam" id="3.30.1330.40:FF:000001">
    <property type="entry name" value="L-PSP family endoribonuclease"/>
    <property type="match status" value="1"/>
</dbReference>
<dbReference type="PANTHER" id="PTHR11803">
    <property type="entry name" value="2-IMINOBUTANOATE/2-IMINOPROPANOATE DEAMINASE RIDA"/>
    <property type="match status" value="1"/>
</dbReference>
<dbReference type="InterPro" id="IPR006056">
    <property type="entry name" value="RidA"/>
</dbReference>
<reference evidence="2" key="1">
    <citation type="submission" date="2018-05" db="EMBL/GenBank/DDBJ databases">
        <authorList>
            <person name="Lanie J.A."/>
            <person name="Ng W.-L."/>
            <person name="Kazmierczak K.M."/>
            <person name="Andrzejewski T.M."/>
            <person name="Davidsen T.M."/>
            <person name="Wayne K.J."/>
            <person name="Tettelin H."/>
            <person name="Glass J.I."/>
            <person name="Rusch D."/>
            <person name="Podicherti R."/>
            <person name="Tsui H.-C.T."/>
            <person name="Winkler M.E."/>
        </authorList>
    </citation>
    <scope>NUCLEOTIDE SEQUENCE</scope>
</reference>
<sequence length="125" mass="13519">MKVINTSKAPKAIGPYSQGVEHNNFVYTSGQIPLNPETGKLVEGDFKKEVAQVLKNVDAVLTKAGSSLNKAIKLTVFVTDLSKFSELNEVFESFFKEDPPARSAVQVSALPLGVRVEIEAVGIIK</sequence>
<proteinExistence type="inferred from homology"/>
<dbReference type="Gene3D" id="3.30.1330.40">
    <property type="entry name" value="RutC-like"/>
    <property type="match status" value="1"/>
</dbReference>
<dbReference type="CDD" id="cd00448">
    <property type="entry name" value="YjgF_YER057c_UK114_family"/>
    <property type="match status" value="1"/>
</dbReference>
<gene>
    <name evidence="2" type="ORF">METZ01_LOCUS397698</name>
</gene>
<protein>
    <submittedName>
        <fullName evidence="2">Uncharacterized protein</fullName>
    </submittedName>
</protein>
<dbReference type="GO" id="GO:0005829">
    <property type="term" value="C:cytosol"/>
    <property type="evidence" value="ECO:0007669"/>
    <property type="project" value="TreeGrafter"/>
</dbReference>
<dbReference type="InterPro" id="IPR006175">
    <property type="entry name" value="YjgF/YER057c/UK114"/>
</dbReference>
<evidence type="ECO:0000313" key="2">
    <source>
        <dbReference type="EMBL" id="SVD44844.1"/>
    </source>
</evidence>
<organism evidence="2">
    <name type="scientific">marine metagenome</name>
    <dbReference type="NCBI Taxonomy" id="408172"/>
    <lineage>
        <taxon>unclassified sequences</taxon>
        <taxon>metagenomes</taxon>
        <taxon>ecological metagenomes</taxon>
    </lineage>
</organism>